<gene>
    <name evidence="1" type="ORF">ABT56_19155</name>
</gene>
<organism evidence="1 2">
    <name type="scientific">Photobacterium aquae</name>
    <dbReference type="NCBI Taxonomy" id="1195763"/>
    <lineage>
        <taxon>Bacteria</taxon>
        <taxon>Pseudomonadati</taxon>
        <taxon>Pseudomonadota</taxon>
        <taxon>Gammaproteobacteria</taxon>
        <taxon>Vibrionales</taxon>
        <taxon>Vibrionaceae</taxon>
        <taxon>Photobacterium</taxon>
    </lineage>
</organism>
<protein>
    <submittedName>
        <fullName evidence="1">Uncharacterized protein</fullName>
    </submittedName>
</protein>
<comment type="caution">
    <text evidence="1">The sequence shown here is derived from an EMBL/GenBank/DDBJ whole genome shotgun (WGS) entry which is preliminary data.</text>
</comment>
<dbReference type="AlphaFoldDB" id="A0A0J1JN01"/>
<dbReference type="Proteomes" id="UP000036097">
    <property type="component" value="Unassembled WGS sequence"/>
</dbReference>
<evidence type="ECO:0000313" key="1">
    <source>
        <dbReference type="EMBL" id="KLV03547.1"/>
    </source>
</evidence>
<name>A0A0J1JN01_9GAMM</name>
<proteinExistence type="predicted"/>
<reference evidence="1 2" key="1">
    <citation type="submission" date="2015-05" db="EMBL/GenBank/DDBJ databases">
        <title>Photobacterium galathea sp. nov.</title>
        <authorList>
            <person name="Machado H."/>
            <person name="Gram L."/>
        </authorList>
    </citation>
    <scope>NUCLEOTIDE SEQUENCE [LARGE SCALE GENOMIC DNA]</scope>
    <source>
        <strain evidence="1 2">CGMCC 1.12159</strain>
    </source>
</reference>
<dbReference type="PATRIC" id="fig|1195763.3.peg.4096"/>
<dbReference type="EMBL" id="LDOT01000032">
    <property type="protein sequence ID" value="KLV03547.1"/>
    <property type="molecule type" value="Genomic_DNA"/>
</dbReference>
<evidence type="ECO:0000313" key="2">
    <source>
        <dbReference type="Proteomes" id="UP000036097"/>
    </source>
</evidence>
<sequence length="84" mass="9806">MLEIYLMTITKIALLQKKAHEYVISILDGNPLIVQSRVESMLYEYLYDHHVDFRQCDQILKRISRLTVNLALCQQKKGLIKKGA</sequence>
<keyword evidence="2" id="KW-1185">Reference proteome</keyword>
<accession>A0A0J1JN01</accession>